<evidence type="ECO:0000313" key="2">
    <source>
        <dbReference type="EMBL" id="MBL3611387.1"/>
    </source>
</evidence>
<evidence type="ECO:0000313" key="3">
    <source>
        <dbReference type="Proteomes" id="UP000604473"/>
    </source>
</evidence>
<proteinExistence type="predicted"/>
<accession>A0ABS1RZ68</accession>
<feature type="domain" description="Integrase catalytic" evidence="1">
    <location>
        <begin position="211"/>
        <end position="371"/>
    </location>
</feature>
<protein>
    <submittedName>
        <fullName evidence="2">IS3 family transposase</fullName>
    </submittedName>
</protein>
<dbReference type="Proteomes" id="UP000604473">
    <property type="component" value="Unassembled WGS sequence"/>
</dbReference>
<dbReference type="InterPro" id="IPR036397">
    <property type="entry name" value="RNaseH_sf"/>
</dbReference>
<dbReference type="Pfam" id="PF00665">
    <property type="entry name" value="rve"/>
    <property type="match status" value="1"/>
</dbReference>
<organism evidence="2 3">
    <name type="scientific">Rhodovulum sulfidophilum</name>
    <name type="common">Rhodobacter sulfidophilus</name>
    <dbReference type="NCBI Taxonomy" id="35806"/>
    <lineage>
        <taxon>Bacteria</taxon>
        <taxon>Pseudomonadati</taxon>
        <taxon>Pseudomonadota</taxon>
        <taxon>Alphaproteobacteria</taxon>
        <taxon>Rhodobacterales</taxon>
        <taxon>Paracoccaceae</taxon>
        <taxon>Rhodovulum</taxon>
    </lineage>
</organism>
<name>A0ABS1RZ68_RHOSU</name>
<dbReference type="Gene3D" id="3.30.420.10">
    <property type="entry name" value="Ribonuclease H-like superfamily/Ribonuclease H"/>
    <property type="match status" value="1"/>
</dbReference>
<dbReference type="RefSeq" id="WP_202250854.1">
    <property type="nucleotide sequence ID" value="NZ_JAESJJ010000097.1"/>
</dbReference>
<dbReference type="InterPro" id="IPR010921">
    <property type="entry name" value="Trp_repressor/repl_initiator"/>
</dbReference>
<dbReference type="SUPFAM" id="SSF53098">
    <property type="entry name" value="Ribonuclease H-like"/>
    <property type="match status" value="1"/>
</dbReference>
<dbReference type="EMBL" id="JAESJJ010000097">
    <property type="protein sequence ID" value="MBL3611387.1"/>
    <property type="molecule type" value="Genomic_DNA"/>
</dbReference>
<dbReference type="InterPro" id="IPR012337">
    <property type="entry name" value="RNaseH-like_sf"/>
</dbReference>
<dbReference type="InterPro" id="IPR002514">
    <property type="entry name" value="Transposase_8"/>
</dbReference>
<dbReference type="PANTHER" id="PTHR46889">
    <property type="entry name" value="TRANSPOSASE INSF FOR INSERTION SEQUENCE IS3B-RELATED"/>
    <property type="match status" value="1"/>
</dbReference>
<dbReference type="InterPro" id="IPR001584">
    <property type="entry name" value="Integrase_cat-core"/>
</dbReference>
<dbReference type="InterPro" id="IPR048020">
    <property type="entry name" value="Transpos_IS3"/>
</dbReference>
<gene>
    <name evidence="2" type="ORF">JMM60_22010</name>
</gene>
<dbReference type="Pfam" id="PF13276">
    <property type="entry name" value="HTH_21"/>
    <property type="match status" value="1"/>
</dbReference>
<dbReference type="NCBIfam" id="NF033516">
    <property type="entry name" value="transpos_IS3"/>
    <property type="match status" value="1"/>
</dbReference>
<dbReference type="InterPro" id="IPR025948">
    <property type="entry name" value="HTH-like_dom"/>
</dbReference>
<dbReference type="InterPro" id="IPR050900">
    <property type="entry name" value="Transposase_IS3/IS150/IS904"/>
</dbReference>
<sequence length="384" mass="44465">MSKRKQHAPEFKAKVALEALKGEETAAELASRFEVHPTMIHHWKRALLEGASGVFERGSRKKPEIDEEQVKELHAKIGELAVANFFFGTKAEALGREVRRGMIEPDHSDLSIGQQCKLLSIARSSFYDTPKGESEQNLGLMRRIDEQFLETPFFGVRQMTWHLRNDGHLVNEKRIRRLMRLMGLMPIYQKPNTSRPAKGHKTYPYLLGGLRVERPNQVWCSDITYLPMRRGFLYLVAIMDRHTRKVLSWRISNTLEADFCVEALNEAIHKFGPPEIMNTDQGSQFTSFAWTDRLRRSGVRISMDGKGRFLDNIFIERLWRTLKYECVYLHAWETGSETKAAIQKWMTFYNHQRPHSALNGKPPALAYWQRNGINQPGQQVQRVA</sequence>
<dbReference type="PANTHER" id="PTHR46889:SF4">
    <property type="entry name" value="TRANSPOSASE INSO FOR INSERTION SEQUENCE ELEMENT IS911B-RELATED"/>
    <property type="match status" value="1"/>
</dbReference>
<dbReference type="Pfam" id="PF01527">
    <property type="entry name" value="HTH_Tnp_1"/>
    <property type="match status" value="1"/>
</dbReference>
<keyword evidence="3" id="KW-1185">Reference proteome</keyword>
<dbReference type="SUPFAM" id="SSF48295">
    <property type="entry name" value="TrpR-like"/>
    <property type="match status" value="1"/>
</dbReference>
<dbReference type="PROSITE" id="PS50994">
    <property type="entry name" value="INTEGRASE"/>
    <property type="match status" value="1"/>
</dbReference>
<comment type="caution">
    <text evidence="2">The sequence shown here is derived from an EMBL/GenBank/DDBJ whole genome shotgun (WGS) entry which is preliminary data.</text>
</comment>
<evidence type="ECO:0000259" key="1">
    <source>
        <dbReference type="PROSITE" id="PS50994"/>
    </source>
</evidence>
<reference evidence="2 3" key="1">
    <citation type="submission" date="2021-01" db="EMBL/GenBank/DDBJ databases">
        <title>Draft genomes of Rhodovulum sulfidophilum.</title>
        <authorList>
            <person name="Guzman M.S."/>
        </authorList>
    </citation>
    <scope>NUCLEOTIDE SEQUENCE [LARGE SCALE GENOMIC DNA]</scope>
    <source>
        <strain evidence="2 3">AB35</strain>
    </source>
</reference>